<dbReference type="CDD" id="cd00090">
    <property type="entry name" value="HTH_ARSR"/>
    <property type="match status" value="1"/>
</dbReference>
<dbReference type="PANTHER" id="PTHR38600:SF2">
    <property type="entry name" value="SLL0088 PROTEIN"/>
    <property type="match status" value="1"/>
</dbReference>
<dbReference type="PANTHER" id="PTHR38600">
    <property type="entry name" value="TRANSCRIPTIONAL REGULATORY PROTEIN"/>
    <property type="match status" value="1"/>
</dbReference>
<dbReference type="PROSITE" id="PS50987">
    <property type="entry name" value="HTH_ARSR_2"/>
    <property type="match status" value="1"/>
</dbReference>
<organism evidence="2 3">
    <name type="scientific">Chitinophaga agrisoli</name>
    <dbReference type="NCBI Taxonomy" id="2607653"/>
    <lineage>
        <taxon>Bacteria</taxon>
        <taxon>Pseudomonadati</taxon>
        <taxon>Bacteroidota</taxon>
        <taxon>Chitinophagia</taxon>
        <taxon>Chitinophagales</taxon>
        <taxon>Chitinophagaceae</taxon>
        <taxon>Chitinophaga</taxon>
    </lineage>
</organism>
<dbReference type="Proteomes" id="UP000324611">
    <property type="component" value="Unassembled WGS sequence"/>
</dbReference>
<dbReference type="SUPFAM" id="SSF46785">
    <property type="entry name" value="Winged helix' DNA-binding domain"/>
    <property type="match status" value="1"/>
</dbReference>
<dbReference type="EMBL" id="VUOC01000002">
    <property type="protein sequence ID" value="KAA2243320.1"/>
    <property type="molecule type" value="Genomic_DNA"/>
</dbReference>
<keyword evidence="3" id="KW-1185">Reference proteome</keyword>
<accession>A0A5B2VXJ3</accession>
<dbReference type="InterPro" id="IPR036388">
    <property type="entry name" value="WH-like_DNA-bd_sf"/>
</dbReference>
<dbReference type="InterPro" id="IPR001845">
    <property type="entry name" value="HTH_ArsR_DNA-bd_dom"/>
</dbReference>
<evidence type="ECO:0000259" key="1">
    <source>
        <dbReference type="PROSITE" id="PS50987"/>
    </source>
</evidence>
<comment type="caution">
    <text evidence="2">The sequence shown here is derived from an EMBL/GenBank/DDBJ whole genome shotgun (WGS) entry which is preliminary data.</text>
</comment>
<dbReference type="AlphaFoldDB" id="A0A5B2VXJ3"/>
<dbReference type="PRINTS" id="PR00778">
    <property type="entry name" value="HTHARSR"/>
</dbReference>
<dbReference type="GO" id="GO:0003700">
    <property type="term" value="F:DNA-binding transcription factor activity"/>
    <property type="evidence" value="ECO:0007669"/>
    <property type="project" value="InterPro"/>
</dbReference>
<gene>
    <name evidence="2" type="ORF">F0L74_12495</name>
</gene>
<reference evidence="2 3" key="1">
    <citation type="submission" date="2019-09" db="EMBL/GenBank/DDBJ databases">
        <title>Chitinophaga ginsengihumi sp. nov., isolated from soil of ginseng rhizosphere.</title>
        <authorList>
            <person name="Lee J."/>
        </authorList>
    </citation>
    <scope>NUCLEOTIDE SEQUENCE [LARGE SCALE GENOMIC DNA]</scope>
    <source>
        <strain evidence="2 3">BN140078</strain>
    </source>
</reference>
<feature type="domain" description="HTH arsR-type" evidence="1">
    <location>
        <begin position="1"/>
        <end position="88"/>
    </location>
</feature>
<dbReference type="NCBIfam" id="NF033788">
    <property type="entry name" value="HTH_metalloreg"/>
    <property type="match status" value="1"/>
</dbReference>
<dbReference type="SMART" id="SM00418">
    <property type="entry name" value="HTH_ARSR"/>
    <property type="match status" value="1"/>
</dbReference>
<protein>
    <submittedName>
        <fullName evidence="2">Metalloregulator ArsR/SmtB family transcription factor</fullName>
    </submittedName>
</protein>
<name>A0A5B2VXJ3_9BACT</name>
<evidence type="ECO:0000313" key="2">
    <source>
        <dbReference type="EMBL" id="KAA2243320.1"/>
    </source>
</evidence>
<dbReference type="Gene3D" id="1.10.10.10">
    <property type="entry name" value="Winged helix-like DNA-binding domain superfamily/Winged helix DNA-binding domain"/>
    <property type="match status" value="1"/>
</dbReference>
<dbReference type="RefSeq" id="WP_149838196.1">
    <property type="nucleotide sequence ID" value="NZ_VUOC01000002.1"/>
</dbReference>
<dbReference type="InterPro" id="IPR036390">
    <property type="entry name" value="WH_DNA-bd_sf"/>
</dbReference>
<dbReference type="Pfam" id="PF12840">
    <property type="entry name" value="HTH_20"/>
    <property type="match status" value="1"/>
</dbReference>
<reference evidence="2 3" key="2">
    <citation type="submission" date="2019-09" db="EMBL/GenBank/DDBJ databases">
        <authorList>
            <person name="Jin C."/>
        </authorList>
    </citation>
    <scope>NUCLEOTIDE SEQUENCE [LARGE SCALE GENOMIC DNA]</scope>
    <source>
        <strain evidence="2 3">BN140078</strain>
    </source>
</reference>
<proteinExistence type="predicted"/>
<sequence length="115" mass="13317">MRRDVFQAIADPTRREIIGVIAKESLTLNAVAATFDMSRQAVSKHIKILVECGLIELETQGRERYCKPRLEKLGEISGWIAQYRQYWASHLDSMEDYLNEIQKTAKPKQHATRKK</sequence>
<dbReference type="InterPro" id="IPR011991">
    <property type="entry name" value="ArsR-like_HTH"/>
</dbReference>
<evidence type="ECO:0000313" key="3">
    <source>
        <dbReference type="Proteomes" id="UP000324611"/>
    </source>
</evidence>